<dbReference type="EMBL" id="LOSJ02000001">
    <property type="protein sequence ID" value="PNM64212.1"/>
    <property type="molecule type" value="Genomic_DNA"/>
</dbReference>
<sequence length="67" mass="7856">MKHHQAKQIWAQSRFFGTEMTQLHTLDVSKLGILTSVDKQLLIILMAREVRVDPNTQMTFFEQLIEI</sequence>
<name>A0A2J9VKH1_VIBMI</name>
<keyword evidence="2" id="KW-1185">Reference proteome</keyword>
<accession>A0A2J9VKH1</accession>
<gene>
    <name evidence="1" type="ORF">AL544_004675</name>
</gene>
<protein>
    <submittedName>
        <fullName evidence="1">Uncharacterized protein</fullName>
    </submittedName>
</protein>
<reference evidence="1" key="1">
    <citation type="submission" date="2017-12" db="EMBL/GenBank/DDBJ databases">
        <title>FDA dAtabase for Regulatory Grade micrObial Sequences (FDA-ARGOS): Supporting development and validation of Infectious Disease Dx tests.</title>
        <authorList>
            <person name="Hoffmann M."/>
            <person name="Allard M."/>
            <person name="Evans P."/>
            <person name="Brown E."/>
            <person name="Tallon L.J."/>
            <person name="Sadzewicz L."/>
            <person name="Sengamalay N."/>
            <person name="Ott S."/>
            <person name="Godinez A."/>
            <person name="Nagaraj S."/>
            <person name="Vavikolanu K."/>
            <person name="Aluvathingal J."/>
            <person name="Nadendla S."/>
            <person name="Hobson J."/>
            <person name="Sichtig H."/>
        </authorList>
    </citation>
    <scope>NUCLEOTIDE SEQUENCE [LARGE SCALE GENOMIC DNA]</scope>
    <source>
        <strain evidence="1">FDAARGOS_113</strain>
    </source>
</reference>
<evidence type="ECO:0000313" key="2">
    <source>
        <dbReference type="Proteomes" id="UP000053748"/>
    </source>
</evidence>
<proteinExistence type="predicted"/>
<evidence type="ECO:0000313" key="1">
    <source>
        <dbReference type="EMBL" id="PNM64212.1"/>
    </source>
</evidence>
<dbReference type="Proteomes" id="UP000053748">
    <property type="component" value="Unassembled WGS sequence"/>
</dbReference>
<organism evidence="1 2">
    <name type="scientific">Vibrio mimicus</name>
    <dbReference type="NCBI Taxonomy" id="674"/>
    <lineage>
        <taxon>Bacteria</taxon>
        <taxon>Pseudomonadati</taxon>
        <taxon>Pseudomonadota</taxon>
        <taxon>Gammaproteobacteria</taxon>
        <taxon>Vibrionales</taxon>
        <taxon>Vibrionaceae</taxon>
        <taxon>Vibrio</taxon>
    </lineage>
</organism>
<comment type="caution">
    <text evidence="1">The sequence shown here is derived from an EMBL/GenBank/DDBJ whole genome shotgun (WGS) entry which is preliminary data.</text>
</comment>
<dbReference type="AlphaFoldDB" id="A0A2J9VKH1"/>
<dbReference type="STRING" id="674.VM_16860"/>